<evidence type="ECO:0000313" key="1">
    <source>
        <dbReference type="EMBL" id="KAL2843721.1"/>
    </source>
</evidence>
<dbReference type="EMBL" id="JBFXLU010000087">
    <property type="protein sequence ID" value="KAL2843721.1"/>
    <property type="molecule type" value="Genomic_DNA"/>
</dbReference>
<protein>
    <submittedName>
        <fullName evidence="1">Uncharacterized protein</fullName>
    </submittedName>
</protein>
<evidence type="ECO:0000313" key="2">
    <source>
        <dbReference type="Proteomes" id="UP001610446"/>
    </source>
</evidence>
<proteinExistence type="predicted"/>
<gene>
    <name evidence="1" type="ORF">BJY01DRAFT_248497</name>
</gene>
<name>A0ABR4JUN7_9EURO</name>
<reference evidence="1 2" key="1">
    <citation type="submission" date="2024-07" db="EMBL/GenBank/DDBJ databases">
        <title>Section-level genome sequencing and comparative genomics of Aspergillus sections Usti and Cavernicolus.</title>
        <authorList>
            <consortium name="Lawrence Berkeley National Laboratory"/>
            <person name="Nybo J.L."/>
            <person name="Vesth T.C."/>
            <person name="Theobald S."/>
            <person name="Frisvad J.C."/>
            <person name="Larsen T.O."/>
            <person name="Kjaerboelling I."/>
            <person name="Rothschild-Mancinelli K."/>
            <person name="Lyhne E.K."/>
            <person name="Kogle M.E."/>
            <person name="Barry K."/>
            <person name="Clum A."/>
            <person name="Na H."/>
            <person name="Ledsgaard L."/>
            <person name="Lin J."/>
            <person name="Lipzen A."/>
            <person name="Kuo A."/>
            <person name="Riley R."/>
            <person name="Mondo S."/>
            <person name="Labutti K."/>
            <person name="Haridas S."/>
            <person name="Pangalinan J."/>
            <person name="Salamov A.A."/>
            <person name="Simmons B.A."/>
            <person name="Magnuson J.K."/>
            <person name="Chen J."/>
            <person name="Drula E."/>
            <person name="Henrissat B."/>
            <person name="Wiebenga A."/>
            <person name="Lubbers R.J."/>
            <person name="Gomes A.C."/>
            <person name="Makela M.R."/>
            <person name="Stajich J."/>
            <person name="Grigoriev I.V."/>
            <person name="Mortensen U.H."/>
            <person name="De Vries R.P."/>
            <person name="Baker S.E."/>
            <person name="Andersen M.R."/>
        </authorList>
    </citation>
    <scope>NUCLEOTIDE SEQUENCE [LARGE SCALE GENOMIC DNA]</scope>
    <source>
        <strain evidence="1 2">CBS 123904</strain>
    </source>
</reference>
<keyword evidence="2" id="KW-1185">Reference proteome</keyword>
<organism evidence="1 2">
    <name type="scientific">Aspergillus pseudoustus</name>
    <dbReference type="NCBI Taxonomy" id="1810923"/>
    <lineage>
        <taxon>Eukaryota</taxon>
        <taxon>Fungi</taxon>
        <taxon>Dikarya</taxon>
        <taxon>Ascomycota</taxon>
        <taxon>Pezizomycotina</taxon>
        <taxon>Eurotiomycetes</taxon>
        <taxon>Eurotiomycetidae</taxon>
        <taxon>Eurotiales</taxon>
        <taxon>Aspergillaceae</taxon>
        <taxon>Aspergillus</taxon>
        <taxon>Aspergillus subgen. Nidulantes</taxon>
    </lineage>
</organism>
<sequence>MRTHFIYSWDELDSHEEVSFDTFWNSRGDLVGLGVQFGTSNLAAKSSVRSEARSWIKGLVIHVRVGMPLLIVRLGELLVDLGNDHSASLCARPLFPLAGRGLVGLVGQHIGGVIASIGVLECDRPGSDHPPLSTVIPLKERLLWSSSALNLPIHEAASSSHTAGHIWSNPSIHIHELVSPSGNPMAAIAPHEAFHWAAGKEGLRRLDRISARVSRDPDSGETFLRGLAVSDTAPSTLSTRCIEAVRIQYQADELLASADEWTMEVDVDGPGGEIIEGVSVRCVEGWVKAILFRMNHDRKGILGEGLDIYDWSSVRVPTGHFIAGLAASFSVATDTHDPKDVFTPATDKAGGSLSGL</sequence>
<accession>A0ABR4JUN7</accession>
<comment type="caution">
    <text evidence="1">The sequence shown here is derived from an EMBL/GenBank/DDBJ whole genome shotgun (WGS) entry which is preliminary data.</text>
</comment>
<dbReference type="Proteomes" id="UP001610446">
    <property type="component" value="Unassembled WGS sequence"/>
</dbReference>